<reference evidence="3" key="2">
    <citation type="submission" date="2020-09" db="EMBL/GenBank/DDBJ databases">
        <authorList>
            <person name="Sun Q."/>
            <person name="Ohkuma M."/>
        </authorList>
    </citation>
    <scope>NUCLEOTIDE SEQUENCE</scope>
    <source>
        <strain evidence="3">JCM 4477</strain>
    </source>
</reference>
<dbReference type="SUPFAM" id="SSF51735">
    <property type="entry name" value="NAD(P)-binding Rossmann-fold domains"/>
    <property type="match status" value="1"/>
</dbReference>
<dbReference type="SUPFAM" id="SSF50129">
    <property type="entry name" value="GroES-like"/>
    <property type="match status" value="1"/>
</dbReference>
<evidence type="ECO:0000256" key="1">
    <source>
        <dbReference type="ARBA" id="ARBA00022857"/>
    </source>
</evidence>
<dbReference type="PANTHER" id="PTHR44154">
    <property type="entry name" value="QUINONE OXIDOREDUCTASE"/>
    <property type="match status" value="1"/>
</dbReference>
<dbReference type="InterPro" id="IPR013149">
    <property type="entry name" value="ADH-like_C"/>
</dbReference>
<dbReference type="InterPro" id="IPR013154">
    <property type="entry name" value="ADH-like_N"/>
</dbReference>
<dbReference type="EMBL" id="BNBI01000004">
    <property type="protein sequence ID" value="GHE98058.1"/>
    <property type="molecule type" value="Genomic_DNA"/>
</dbReference>
<dbReference type="Proteomes" id="UP000630718">
    <property type="component" value="Unassembled WGS sequence"/>
</dbReference>
<organism evidence="3 4">
    <name type="scientific">Streptomyces fumanus</name>
    <dbReference type="NCBI Taxonomy" id="67302"/>
    <lineage>
        <taxon>Bacteria</taxon>
        <taxon>Bacillati</taxon>
        <taxon>Actinomycetota</taxon>
        <taxon>Actinomycetes</taxon>
        <taxon>Kitasatosporales</taxon>
        <taxon>Streptomycetaceae</taxon>
        <taxon>Streptomyces</taxon>
    </lineage>
</organism>
<feature type="domain" description="Enoyl reductase (ER)" evidence="2">
    <location>
        <begin position="10"/>
        <end position="321"/>
    </location>
</feature>
<protein>
    <submittedName>
        <fullName evidence="3">Oxidoreductase</fullName>
    </submittedName>
</protein>
<dbReference type="InterPro" id="IPR036291">
    <property type="entry name" value="NAD(P)-bd_dom_sf"/>
</dbReference>
<dbReference type="PANTHER" id="PTHR44154:SF1">
    <property type="entry name" value="QUINONE OXIDOREDUCTASE"/>
    <property type="match status" value="1"/>
</dbReference>
<dbReference type="CDD" id="cd08253">
    <property type="entry name" value="zeta_crystallin"/>
    <property type="match status" value="1"/>
</dbReference>
<dbReference type="InterPro" id="IPR011032">
    <property type="entry name" value="GroES-like_sf"/>
</dbReference>
<dbReference type="Pfam" id="PF00107">
    <property type="entry name" value="ADH_zinc_N"/>
    <property type="match status" value="1"/>
</dbReference>
<dbReference type="AlphaFoldDB" id="A0A919ACP2"/>
<evidence type="ECO:0000313" key="4">
    <source>
        <dbReference type="Proteomes" id="UP000630718"/>
    </source>
</evidence>
<dbReference type="GO" id="GO:0016491">
    <property type="term" value="F:oxidoreductase activity"/>
    <property type="evidence" value="ECO:0007669"/>
    <property type="project" value="InterPro"/>
</dbReference>
<evidence type="ECO:0000259" key="2">
    <source>
        <dbReference type="SMART" id="SM00829"/>
    </source>
</evidence>
<keyword evidence="4" id="KW-1185">Reference proteome</keyword>
<dbReference type="Gene3D" id="3.90.180.10">
    <property type="entry name" value="Medium-chain alcohol dehydrogenases, catalytic domain"/>
    <property type="match status" value="1"/>
</dbReference>
<evidence type="ECO:0000313" key="3">
    <source>
        <dbReference type="EMBL" id="GHE98058.1"/>
    </source>
</evidence>
<reference evidence="3" key="1">
    <citation type="journal article" date="2014" name="Int. J. Syst. Evol. Microbiol.">
        <title>Complete genome sequence of Corynebacterium casei LMG S-19264T (=DSM 44701T), isolated from a smear-ripened cheese.</title>
        <authorList>
            <consortium name="US DOE Joint Genome Institute (JGI-PGF)"/>
            <person name="Walter F."/>
            <person name="Albersmeier A."/>
            <person name="Kalinowski J."/>
            <person name="Ruckert C."/>
        </authorList>
    </citation>
    <scope>NUCLEOTIDE SEQUENCE</scope>
    <source>
        <strain evidence="3">JCM 4477</strain>
    </source>
</reference>
<keyword evidence="1" id="KW-0521">NADP</keyword>
<comment type="caution">
    <text evidence="3">The sequence shown here is derived from an EMBL/GenBank/DDBJ whole genome shotgun (WGS) entry which is preliminary data.</text>
</comment>
<dbReference type="Gene3D" id="3.40.50.720">
    <property type="entry name" value="NAD(P)-binding Rossmann-like Domain"/>
    <property type="match status" value="1"/>
</dbReference>
<dbReference type="InterPro" id="IPR051603">
    <property type="entry name" value="Zinc-ADH_QOR/CCCR"/>
</dbReference>
<gene>
    <name evidence="3" type="ORF">GCM10018772_23070</name>
</gene>
<proteinExistence type="predicted"/>
<dbReference type="Pfam" id="PF08240">
    <property type="entry name" value="ADH_N"/>
    <property type="match status" value="1"/>
</dbReference>
<dbReference type="SMART" id="SM00829">
    <property type="entry name" value="PKS_ER"/>
    <property type="match status" value="1"/>
</dbReference>
<dbReference type="InterPro" id="IPR020843">
    <property type="entry name" value="ER"/>
</dbReference>
<accession>A0A919ACP2</accession>
<dbReference type="RefSeq" id="WP_190204079.1">
    <property type="nucleotide sequence ID" value="NZ_BNBI01000004.1"/>
</dbReference>
<sequence>MKAAFIERFGPAESIRFASLPDPEPGPMEVLVDIGATTVNPVDTFIRSGAWRTPVTFPFVVGRDLVGTVAAVGAGTAGFSVGDRVWCNSLGHGGRQGAAAERAAVPADRLYHLPDGVPPEQAVAVVHPAATAYLALFTHGALRPGETVLVVGAGGNVGSAAVTLAAEAGARVLATARAEDEEHCRALGAEGFADYRAPDLADRLRAAAPHGVDLVVDAAGRNDLEGAVDLLALRGRVVVLAGLDSRPLLPVGPLYLKDGTVTGFVISRATVAELAEAARALNRLLVRGRLRAREVEERPLSTMAEAHARLERGELHGRRLVLRPALDT</sequence>
<name>A0A919ACP2_9ACTN</name>